<evidence type="ECO:0000313" key="4">
    <source>
        <dbReference type="Proteomes" id="UP000001514"/>
    </source>
</evidence>
<dbReference type="Pfam" id="PF00022">
    <property type="entry name" value="Actin"/>
    <property type="match status" value="1"/>
</dbReference>
<dbReference type="HOGENOM" id="CLU_036757_0_0_1"/>
<gene>
    <name evidence="3" type="ORF">SELMODRAFT_89667</name>
</gene>
<dbReference type="Proteomes" id="UP000001514">
    <property type="component" value="Unassembled WGS sequence"/>
</dbReference>
<dbReference type="Gene3D" id="1.20.1280.50">
    <property type="match status" value="1"/>
</dbReference>
<dbReference type="SUPFAM" id="SSF81383">
    <property type="entry name" value="F-box domain"/>
    <property type="match status" value="1"/>
</dbReference>
<dbReference type="Gene3D" id="3.90.640.10">
    <property type="entry name" value="Actin, Chain A, domain 4"/>
    <property type="match status" value="1"/>
</dbReference>
<dbReference type="InterPro" id="IPR036047">
    <property type="entry name" value="F-box-like_dom_sf"/>
</dbReference>
<dbReference type="SUPFAM" id="SSF53067">
    <property type="entry name" value="Actin-like ATPase domain"/>
    <property type="match status" value="2"/>
</dbReference>
<evidence type="ECO:0000313" key="3">
    <source>
        <dbReference type="EMBL" id="EFJ30359.1"/>
    </source>
</evidence>
<dbReference type="EMBL" id="GL377575">
    <property type="protein sequence ID" value="EFJ30359.1"/>
    <property type="molecule type" value="Genomic_DNA"/>
</dbReference>
<proteinExistence type="inferred from homology"/>
<dbReference type="InterPro" id="IPR001810">
    <property type="entry name" value="F-box_dom"/>
</dbReference>
<protein>
    <recommendedName>
        <fullName evidence="2">F-box domain-containing protein</fullName>
    </recommendedName>
</protein>
<sequence>MATLLRRFFTSLALSSSASPEESPESAHSLAEFPLGAVLRQLSPEDLATASLVCKFWHASATEDSIWEAILRRETSSWWPFVRFMEAYLRPEFSQRFLAIPVELELPFYKIYCGRRSLQQCLIIDGNRSSGGSGYCKYGLANKFAPEGKLATFLEFGNIDSPLAPRLSNLYQTILNRMKTKASAQPVVISTPICQNDDTDVALAMRRQYRETTFNVLFDLGFPAVCAVNQAVLALYSAMRTSGIVVNIGFHVTSVVPVYNGTVMRNIGVEVIGQGALRLTGYLSELMHQNGTNFTSMYAIRTLKERLCYVAEDYEAELLKDTSASCDVGEDGNFVLKHERFKTGELLFRPWLGGMRAMGLHHAVALCMEHCADLDSSGEEWYKTIVLTGGSACLPGLKERLAKELRYYLPVSLAEGMTIIPPLHGPHGAWIGAKLLSDMSSFPREWCVSRKKFRKVGSSILHAMAFDDS</sequence>
<evidence type="ECO:0000259" key="2">
    <source>
        <dbReference type="Pfam" id="PF12937"/>
    </source>
</evidence>
<keyword evidence="4" id="KW-1185">Reference proteome</keyword>
<name>D8RAR0_SELML</name>
<dbReference type="InParanoid" id="D8RAR0"/>
<dbReference type="InterPro" id="IPR043129">
    <property type="entry name" value="ATPase_NBD"/>
</dbReference>
<dbReference type="eggNOG" id="KOG0676">
    <property type="taxonomic scope" value="Eukaryota"/>
</dbReference>
<dbReference type="FunCoup" id="D8RAR0">
    <property type="interactions" value="849"/>
</dbReference>
<comment type="similarity">
    <text evidence="1">Belongs to the actin family.</text>
</comment>
<dbReference type="STRING" id="88036.D8RAR0"/>
<reference evidence="3 4" key="1">
    <citation type="journal article" date="2011" name="Science">
        <title>The Selaginella genome identifies genetic changes associated with the evolution of vascular plants.</title>
        <authorList>
            <person name="Banks J.A."/>
            <person name="Nishiyama T."/>
            <person name="Hasebe M."/>
            <person name="Bowman J.L."/>
            <person name="Gribskov M."/>
            <person name="dePamphilis C."/>
            <person name="Albert V.A."/>
            <person name="Aono N."/>
            <person name="Aoyama T."/>
            <person name="Ambrose B.A."/>
            <person name="Ashton N.W."/>
            <person name="Axtell M.J."/>
            <person name="Barker E."/>
            <person name="Barker M.S."/>
            <person name="Bennetzen J.L."/>
            <person name="Bonawitz N.D."/>
            <person name="Chapple C."/>
            <person name="Cheng C."/>
            <person name="Correa L.G."/>
            <person name="Dacre M."/>
            <person name="DeBarry J."/>
            <person name="Dreyer I."/>
            <person name="Elias M."/>
            <person name="Engstrom E.M."/>
            <person name="Estelle M."/>
            <person name="Feng L."/>
            <person name="Finet C."/>
            <person name="Floyd S.K."/>
            <person name="Frommer W.B."/>
            <person name="Fujita T."/>
            <person name="Gramzow L."/>
            <person name="Gutensohn M."/>
            <person name="Harholt J."/>
            <person name="Hattori M."/>
            <person name="Heyl A."/>
            <person name="Hirai T."/>
            <person name="Hiwatashi Y."/>
            <person name="Ishikawa M."/>
            <person name="Iwata M."/>
            <person name="Karol K.G."/>
            <person name="Koehler B."/>
            <person name="Kolukisaoglu U."/>
            <person name="Kubo M."/>
            <person name="Kurata T."/>
            <person name="Lalonde S."/>
            <person name="Li K."/>
            <person name="Li Y."/>
            <person name="Litt A."/>
            <person name="Lyons E."/>
            <person name="Manning G."/>
            <person name="Maruyama T."/>
            <person name="Michael T.P."/>
            <person name="Mikami K."/>
            <person name="Miyazaki S."/>
            <person name="Morinaga S."/>
            <person name="Murata T."/>
            <person name="Mueller-Roeber B."/>
            <person name="Nelson D.R."/>
            <person name="Obara M."/>
            <person name="Oguri Y."/>
            <person name="Olmstead R.G."/>
            <person name="Onodera N."/>
            <person name="Petersen B.L."/>
            <person name="Pils B."/>
            <person name="Prigge M."/>
            <person name="Rensing S.A."/>
            <person name="Riano-Pachon D.M."/>
            <person name="Roberts A.W."/>
            <person name="Sato Y."/>
            <person name="Scheller H.V."/>
            <person name="Schulz B."/>
            <person name="Schulz C."/>
            <person name="Shakirov E.V."/>
            <person name="Shibagaki N."/>
            <person name="Shinohara N."/>
            <person name="Shippen D.E."/>
            <person name="Soerensen I."/>
            <person name="Sotooka R."/>
            <person name="Sugimoto N."/>
            <person name="Sugita M."/>
            <person name="Sumikawa N."/>
            <person name="Tanurdzic M."/>
            <person name="Theissen G."/>
            <person name="Ulvskov P."/>
            <person name="Wakazuki S."/>
            <person name="Weng J.K."/>
            <person name="Willats W.W."/>
            <person name="Wipf D."/>
            <person name="Wolf P.G."/>
            <person name="Yang L."/>
            <person name="Zimmer A.D."/>
            <person name="Zhu Q."/>
            <person name="Mitros T."/>
            <person name="Hellsten U."/>
            <person name="Loque D."/>
            <person name="Otillar R."/>
            <person name="Salamov A."/>
            <person name="Schmutz J."/>
            <person name="Shapiro H."/>
            <person name="Lindquist E."/>
            <person name="Lucas S."/>
            <person name="Rokhsar D."/>
            <person name="Grigoriev I.V."/>
        </authorList>
    </citation>
    <scope>NUCLEOTIDE SEQUENCE [LARGE SCALE GENOMIC DNA]</scope>
</reference>
<dbReference type="InterPro" id="IPR004000">
    <property type="entry name" value="Actin"/>
</dbReference>
<dbReference type="SMART" id="SM00268">
    <property type="entry name" value="ACTIN"/>
    <property type="match status" value="1"/>
</dbReference>
<evidence type="ECO:0000256" key="1">
    <source>
        <dbReference type="RuleBase" id="RU000487"/>
    </source>
</evidence>
<dbReference type="KEGG" id="smo:SELMODRAFT_89667"/>
<feature type="domain" description="F-box" evidence="2">
    <location>
        <begin position="37"/>
        <end position="72"/>
    </location>
</feature>
<dbReference type="GO" id="GO:0015629">
    <property type="term" value="C:actin cytoskeleton"/>
    <property type="evidence" value="ECO:0000318"/>
    <property type="project" value="GO_Central"/>
</dbReference>
<organism evidence="4">
    <name type="scientific">Selaginella moellendorffii</name>
    <name type="common">Spikemoss</name>
    <dbReference type="NCBI Taxonomy" id="88036"/>
    <lineage>
        <taxon>Eukaryota</taxon>
        <taxon>Viridiplantae</taxon>
        <taxon>Streptophyta</taxon>
        <taxon>Embryophyta</taxon>
        <taxon>Tracheophyta</taxon>
        <taxon>Lycopodiopsida</taxon>
        <taxon>Selaginellales</taxon>
        <taxon>Selaginellaceae</taxon>
        <taxon>Selaginella</taxon>
    </lineage>
</organism>
<dbReference type="Gramene" id="EFJ30359">
    <property type="protein sequence ID" value="EFJ30359"/>
    <property type="gene ID" value="SELMODRAFT_89667"/>
</dbReference>
<dbReference type="PANTHER" id="PTHR11937">
    <property type="entry name" value="ACTIN"/>
    <property type="match status" value="1"/>
</dbReference>
<accession>D8RAR0</accession>
<dbReference type="OMA" id="WDAIFFA"/>
<dbReference type="CDD" id="cd13396">
    <property type="entry name" value="ASKHA_NBD_AtArp8-like"/>
    <property type="match status" value="1"/>
</dbReference>
<dbReference type="Pfam" id="PF12937">
    <property type="entry name" value="F-box-like"/>
    <property type="match status" value="1"/>
</dbReference>
<dbReference type="AlphaFoldDB" id="D8RAR0"/>
<dbReference type="Gene3D" id="3.30.420.40">
    <property type="match status" value="2"/>
</dbReference>